<dbReference type="PANTHER" id="PTHR47545:SF1">
    <property type="entry name" value="MULTIFUNCTIONAL CCA PROTEIN"/>
    <property type="match status" value="1"/>
</dbReference>
<evidence type="ECO:0000256" key="5">
    <source>
        <dbReference type="ARBA" id="ARBA00022741"/>
    </source>
</evidence>
<dbReference type="Gene3D" id="1.10.3090.10">
    <property type="entry name" value="cca-adding enzyme, domain 2"/>
    <property type="match status" value="1"/>
</dbReference>
<dbReference type="GO" id="GO:0046872">
    <property type="term" value="F:metal ion binding"/>
    <property type="evidence" value="ECO:0007669"/>
    <property type="project" value="UniProtKB-KW"/>
</dbReference>
<accession>A0A956NER5</accession>
<dbReference type="PANTHER" id="PTHR47545">
    <property type="entry name" value="MULTIFUNCTIONAL CCA PROTEIN"/>
    <property type="match status" value="1"/>
</dbReference>
<feature type="domain" description="Poly A polymerase head" evidence="10">
    <location>
        <begin position="2"/>
        <end position="119"/>
    </location>
</feature>
<dbReference type="GO" id="GO:0016779">
    <property type="term" value="F:nucleotidyltransferase activity"/>
    <property type="evidence" value="ECO:0007669"/>
    <property type="project" value="UniProtKB-KW"/>
</dbReference>
<keyword evidence="5" id="KW-0547">Nucleotide-binding</keyword>
<evidence type="ECO:0000256" key="4">
    <source>
        <dbReference type="ARBA" id="ARBA00022723"/>
    </source>
</evidence>
<evidence type="ECO:0000259" key="10">
    <source>
        <dbReference type="Pfam" id="PF01743"/>
    </source>
</evidence>
<dbReference type="GO" id="GO:0008033">
    <property type="term" value="P:tRNA processing"/>
    <property type="evidence" value="ECO:0007669"/>
    <property type="project" value="UniProtKB-KW"/>
</dbReference>
<evidence type="ECO:0000313" key="12">
    <source>
        <dbReference type="Proteomes" id="UP000739538"/>
    </source>
</evidence>
<protein>
    <submittedName>
        <fullName evidence="11">CCA tRNA nucleotidyltransferase</fullName>
    </submittedName>
</protein>
<organism evidence="11 12">
    <name type="scientific">Eiseniibacteriota bacterium</name>
    <dbReference type="NCBI Taxonomy" id="2212470"/>
    <lineage>
        <taxon>Bacteria</taxon>
        <taxon>Candidatus Eiseniibacteriota</taxon>
    </lineage>
</organism>
<reference evidence="11" key="2">
    <citation type="journal article" date="2021" name="Microbiome">
        <title>Successional dynamics and alternative stable states in a saline activated sludge microbial community over 9 years.</title>
        <authorList>
            <person name="Wang Y."/>
            <person name="Ye J."/>
            <person name="Ju F."/>
            <person name="Liu L."/>
            <person name="Boyd J.A."/>
            <person name="Deng Y."/>
            <person name="Parks D.H."/>
            <person name="Jiang X."/>
            <person name="Yin X."/>
            <person name="Woodcroft B.J."/>
            <person name="Tyson G.W."/>
            <person name="Hugenholtz P."/>
            <person name="Polz M.F."/>
            <person name="Zhang T."/>
        </authorList>
    </citation>
    <scope>NUCLEOTIDE SEQUENCE</scope>
    <source>
        <strain evidence="11">HKST-UBA02</strain>
    </source>
</reference>
<evidence type="ECO:0000256" key="6">
    <source>
        <dbReference type="ARBA" id="ARBA00022840"/>
    </source>
</evidence>
<keyword evidence="2" id="KW-0819">tRNA processing</keyword>
<dbReference type="SUPFAM" id="SSF81301">
    <property type="entry name" value="Nucleotidyltransferase"/>
    <property type="match status" value="1"/>
</dbReference>
<reference evidence="11" key="1">
    <citation type="submission" date="2020-04" db="EMBL/GenBank/DDBJ databases">
        <authorList>
            <person name="Zhang T."/>
        </authorList>
    </citation>
    <scope>NUCLEOTIDE SEQUENCE</scope>
    <source>
        <strain evidence="11">HKST-UBA02</strain>
    </source>
</reference>
<dbReference type="EMBL" id="JAGQHS010000105">
    <property type="protein sequence ID" value="MCA9757556.1"/>
    <property type="molecule type" value="Genomic_DNA"/>
</dbReference>
<evidence type="ECO:0000256" key="9">
    <source>
        <dbReference type="RuleBase" id="RU003953"/>
    </source>
</evidence>
<dbReference type="SUPFAM" id="SSF81891">
    <property type="entry name" value="Poly A polymerase C-terminal region-like"/>
    <property type="match status" value="1"/>
</dbReference>
<keyword evidence="3" id="KW-0548">Nucleotidyltransferase</keyword>
<dbReference type="InterPro" id="IPR002646">
    <property type="entry name" value="PolA_pol_head_dom"/>
</dbReference>
<keyword evidence="7" id="KW-0460">Magnesium</keyword>
<dbReference type="GO" id="GO:0005524">
    <property type="term" value="F:ATP binding"/>
    <property type="evidence" value="ECO:0007669"/>
    <property type="project" value="UniProtKB-KW"/>
</dbReference>
<evidence type="ECO:0000313" key="11">
    <source>
        <dbReference type="EMBL" id="MCA9757556.1"/>
    </source>
</evidence>
<dbReference type="Pfam" id="PF01743">
    <property type="entry name" value="PolyA_pol"/>
    <property type="match status" value="1"/>
</dbReference>
<evidence type="ECO:0000256" key="8">
    <source>
        <dbReference type="ARBA" id="ARBA00022884"/>
    </source>
</evidence>
<evidence type="ECO:0000256" key="1">
    <source>
        <dbReference type="ARBA" id="ARBA00022679"/>
    </source>
</evidence>
<dbReference type="AlphaFoldDB" id="A0A956NER5"/>
<evidence type="ECO:0000256" key="3">
    <source>
        <dbReference type="ARBA" id="ARBA00022695"/>
    </source>
</evidence>
<comment type="similarity">
    <text evidence="9">Belongs to the tRNA nucleotidyltransferase/poly(A) polymerase family.</text>
</comment>
<dbReference type="InterPro" id="IPR043519">
    <property type="entry name" value="NT_sf"/>
</dbReference>
<sequence>MRDHIAGSPPAEDWDLGTSATYREIRRLRRDAITDDSSHTDLTVALLRTKTIAMEMTPFRNQHDFERGVGVDRDVPASTLGADLRGRDFTINAMAYDPIERQLYDPSGGREDLKRHLLRSLPDPESRFRFDPVRILRGVRIAGSLGLTIEEQTYNSMLTVARSEVEFPTLRSVREVNRALVSPRASWCLEELARLEVLPRIVPPLTPLVVSAPSPYTNGLRSWEVCMRALEDLEPKSFARSWAIVIGSCALEACGQGQRDPFRSIKELRRAAAQVQGEFESSWNIDTVAAEAVSPDQGRLWSEWGEELELPHWIPRVVADALAWSATPDRYVIWSDLSEELGDELADLCAELAEVWRRTGAFPAVDEEIPR</sequence>
<keyword evidence="1 9" id="KW-0808">Transferase</keyword>
<keyword evidence="6" id="KW-0067">ATP-binding</keyword>
<gene>
    <name evidence="11" type="ORF">KDA27_17255</name>
</gene>
<dbReference type="InterPro" id="IPR050124">
    <property type="entry name" value="tRNA_CCA-adding_enzyme"/>
</dbReference>
<dbReference type="GO" id="GO:0003723">
    <property type="term" value="F:RNA binding"/>
    <property type="evidence" value="ECO:0007669"/>
    <property type="project" value="UniProtKB-KW"/>
</dbReference>
<dbReference type="Gene3D" id="3.30.460.10">
    <property type="entry name" value="Beta Polymerase, domain 2"/>
    <property type="match status" value="1"/>
</dbReference>
<comment type="caution">
    <text evidence="11">The sequence shown here is derived from an EMBL/GenBank/DDBJ whole genome shotgun (WGS) entry which is preliminary data.</text>
</comment>
<name>A0A956NER5_UNCEI</name>
<keyword evidence="8 9" id="KW-0694">RNA-binding</keyword>
<proteinExistence type="inferred from homology"/>
<evidence type="ECO:0000256" key="7">
    <source>
        <dbReference type="ARBA" id="ARBA00022842"/>
    </source>
</evidence>
<keyword evidence="4" id="KW-0479">Metal-binding</keyword>
<evidence type="ECO:0000256" key="2">
    <source>
        <dbReference type="ARBA" id="ARBA00022694"/>
    </source>
</evidence>
<dbReference type="Proteomes" id="UP000739538">
    <property type="component" value="Unassembled WGS sequence"/>
</dbReference>